<organism evidence="1 2">
    <name type="scientific">Paenibacillus artemisiicola</name>
    <dbReference type="NCBI Taxonomy" id="1172618"/>
    <lineage>
        <taxon>Bacteria</taxon>
        <taxon>Bacillati</taxon>
        <taxon>Bacillota</taxon>
        <taxon>Bacilli</taxon>
        <taxon>Bacillales</taxon>
        <taxon>Paenibacillaceae</taxon>
        <taxon>Paenibacillus</taxon>
    </lineage>
</organism>
<dbReference type="Proteomes" id="UP000670947">
    <property type="component" value="Unassembled WGS sequence"/>
</dbReference>
<accession>A0ABS3WD34</accession>
<comment type="caution">
    <text evidence="1">The sequence shown here is derived from an EMBL/GenBank/DDBJ whole genome shotgun (WGS) entry which is preliminary data.</text>
</comment>
<dbReference type="EMBL" id="JAGGDJ010000015">
    <property type="protein sequence ID" value="MBO7746173.1"/>
    <property type="molecule type" value="Genomic_DNA"/>
</dbReference>
<dbReference type="RefSeq" id="WP_208848967.1">
    <property type="nucleotide sequence ID" value="NZ_JAGGDJ010000015.1"/>
</dbReference>
<name>A0ABS3WD34_9BACL</name>
<reference evidence="1 2" key="1">
    <citation type="submission" date="2021-03" db="EMBL/GenBank/DDBJ databases">
        <title>Paenibacillus artemisicola MWE-103 whole genome sequence.</title>
        <authorList>
            <person name="Ham Y.J."/>
        </authorList>
    </citation>
    <scope>NUCLEOTIDE SEQUENCE [LARGE SCALE GENOMIC DNA]</scope>
    <source>
        <strain evidence="1 2">MWE-103</strain>
    </source>
</reference>
<gene>
    <name evidence="1" type="ORF">I8J29_18340</name>
</gene>
<protein>
    <submittedName>
        <fullName evidence="1">Uncharacterized protein</fullName>
    </submittedName>
</protein>
<sequence>MNHEWVNSRISQLPIAMAGIVHAFFANGIRLSIYDDTFDHSREDACLHHNGLLMNG</sequence>
<proteinExistence type="predicted"/>
<evidence type="ECO:0000313" key="2">
    <source>
        <dbReference type="Proteomes" id="UP000670947"/>
    </source>
</evidence>
<evidence type="ECO:0000313" key="1">
    <source>
        <dbReference type="EMBL" id="MBO7746173.1"/>
    </source>
</evidence>
<keyword evidence="2" id="KW-1185">Reference proteome</keyword>